<evidence type="ECO:0000256" key="1">
    <source>
        <dbReference type="ARBA" id="ARBA00023125"/>
    </source>
</evidence>
<dbReference type="InterPro" id="IPR001647">
    <property type="entry name" value="HTH_TetR"/>
</dbReference>
<organism evidence="4 5">
    <name type="scientific">Shewanella schlegeliana</name>
    <dbReference type="NCBI Taxonomy" id="190308"/>
    <lineage>
        <taxon>Bacteria</taxon>
        <taxon>Pseudomonadati</taxon>
        <taxon>Pseudomonadota</taxon>
        <taxon>Gammaproteobacteria</taxon>
        <taxon>Alteromonadales</taxon>
        <taxon>Shewanellaceae</taxon>
        <taxon>Shewanella</taxon>
    </lineage>
</organism>
<keyword evidence="1 2" id="KW-0238">DNA-binding</keyword>
<evidence type="ECO:0000313" key="4">
    <source>
        <dbReference type="EMBL" id="MBL4914942.1"/>
    </source>
</evidence>
<dbReference type="PANTHER" id="PTHR30055">
    <property type="entry name" value="HTH-TYPE TRANSCRIPTIONAL REGULATOR RUTR"/>
    <property type="match status" value="1"/>
</dbReference>
<dbReference type="InterPro" id="IPR023772">
    <property type="entry name" value="DNA-bd_HTH_TetR-type_CS"/>
</dbReference>
<evidence type="ECO:0000259" key="3">
    <source>
        <dbReference type="PROSITE" id="PS50977"/>
    </source>
</evidence>
<dbReference type="InterPro" id="IPR054422">
    <property type="entry name" value="TetR-like_HI_0893_C"/>
</dbReference>
<dbReference type="PRINTS" id="PR00455">
    <property type="entry name" value="HTHTETR"/>
</dbReference>
<evidence type="ECO:0000313" key="5">
    <source>
        <dbReference type="Proteomes" id="UP000604898"/>
    </source>
</evidence>
<dbReference type="Pfam" id="PF00440">
    <property type="entry name" value="TetR_N"/>
    <property type="match status" value="1"/>
</dbReference>
<reference evidence="4 5" key="1">
    <citation type="submission" date="2021-01" db="EMBL/GenBank/DDBJ databases">
        <title>Genome sequence of Shewanella schlegeliana JCM 11561.</title>
        <authorList>
            <person name="Zhang H."/>
            <person name="Li C."/>
        </authorList>
    </citation>
    <scope>NUCLEOTIDE SEQUENCE [LARGE SCALE GENOMIC DNA]</scope>
    <source>
        <strain evidence="4 5">JCM 11561</strain>
    </source>
</reference>
<sequence>MNERSFILGFIMHNKHDLILRAAEKIIAAGGIQGLSMQQVANEAGVAAGTIYRYFKDKNELILELRRDVLSQVANSIFADHDQGSLEQRFKRIWMKMHDYGKQRSPTNLSYEQYAHLPESNTEEIRTIEMQLFEPLQRLFQEGVEQGVFQPLHPRALYSISMEPSMAMARAIRRGLIEYNAKDITLACDICWRAILIPTPPTN</sequence>
<feature type="DNA-binding region" description="H-T-H motif" evidence="2">
    <location>
        <begin position="36"/>
        <end position="55"/>
    </location>
</feature>
<comment type="caution">
    <text evidence="4">The sequence shown here is derived from an EMBL/GenBank/DDBJ whole genome shotgun (WGS) entry which is preliminary data.</text>
</comment>
<dbReference type="SUPFAM" id="SSF48498">
    <property type="entry name" value="Tetracyclin repressor-like, C-terminal domain"/>
    <property type="match status" value="1"/>
</dbReference>
<dbReference type="InterPro" id="IPR009057">
    <property type="entry name" value="Homeodomain-like_sf"/>
</dbReference>
<gene>
    <name evidence="4" type="ORF">JMA39_17740</name>
</gene>
<dbReference type="InterPro" id="IPR050109">
    <property type="entry name" value="HTH-type_TetR-like_transc_reg"/>
</dbReference>
<feature type="domain" description="HTH tetR-type" evidence="3">
    <location>
        <begin position="13"/>
        <end position="73"/>
    </location>
</feature>
<dbReference type="Pfam" id="PF22604">
    <property type="entry name" value="TetR_HI_0893_C"/>
    <property type="match status" value="1"/>
</dbReference>
<dbReference type="InterPro" id="IPR036271">
    <property type="entry name" value="Tet_transcr_reg_TetR-rel_C_sf"/>
</dbReference>
<dbReference type="Proteomes" id="UP000604898">
    <property type="component" value="Unassembled WGS sequence"/>
</dbReference>
<dbReference type="EMBL" id="JAESVD010000012">
    <property type="protein sequence ID" value="MBL4914942.1"/>
    <property type="molecule type" value="Genomic_DNA"/>
</dbReference>
<dbReference type="Gene3D" id="1.10.357.10">
    <property type="entry name" value="Tetracycline Repressor, domain 2"/>
    <property type="match status" value="1"/>
</dbReference>
<dbReference type="PROSITE" id="PS01081">
    <property type="entry name" value="HTH_TETR_1"/>
    <property type="match status" value="1"/>
</dbReference>
<name>A0ABS1T532_9GAMM</name>
<accession>A0ABS1T532</accession>
<evidence type="ECO:0000256" key="2">
    <source>
        <dbReference type="PROSITE-ProRule" id="PRU00335"/>
    </source>
</evidence>
<dbReference type="SUPFAM" id="SSF46689">
    <property type="entry name" value="Homeodomain-like"/>
    <property type="match status" value="1"/>
</dbReference>
<proteinExistence type="predicted"/>
<dbReference type="PANTHER" id="PTHR30055:SF207">
    <property type="entry name" value="HTH-TYPE TRANSCRIPTIONAL REPRESSOR FATR"/>
    <property type="match status" value="1"/>
</dbReference>
<protein>
    <submittedName>
        <fullName evidence="4">Helix-turn-helix transcriptional regulator</fullName>
    </submittedName>
</protein>
<keyword evidence="5" id="KW-1185">Reference proteome</keyword>
<dbReference type="PROSITE" id="PS50977">
    <property type="entry name" value="HTH_TETR_2"/>
    <property type="match status" value="1"/>
</dbReference>